<comment type="caution">
    <text evidence="6">The sequence shown here is derived from an EMBL/GenBank/DDBJ whole genome shotgun (WGS) entry which is preliminary data.</text>
</comment>
<sequence length="547" mass="60124">MSKEPLLSIRTLCVALPPGGDREFAVEDVSLDVRAGQTVCVVGESGSGKSVMANAVMRLLPERTLRVTGGEIALEGENLLALDAESLRRMRGARMGMIFQEPMTALNPVMTVGDQIDEVLMVHGQQDAKVRERRVVELMTEMSLPTPETLRHRYPFQLSGGQRQRVVIAIAMALEPRLLIADEPTTALDVTTQAQILALIKRLQATHGIGVLFITHDFGVVADIADHVVVMQHGKVVESGEATQVLRQPVHPYTRRLIDAVPRMRDAVGSAEASSPLLSIEQVSKSYRSRGLGLFGGKSRTLALDEVSLVIGEGETVGLIGESGSGKTTLGQCVMRLLDVDSGRILFQGQPVHEWHGRQLKALRPQIQMIFQDPFASLNPRHKVGRIVTENAILCGVEKTEADRRMREVLKVVGLDESVVNRYPHEFSGGQRQRIGIARALVMQPRLIVADEAVSALDVSVQQQVLGLLREVRDRLGLAMLFITHDLRVASQICDRIAVMHKGRIVETGTVQAISRAPAHPYTRSLFEAMPGQAWERDVEEAERLLV</sequence>
<dbReference type="Pfam" id="PF00005">
    <property type="entry name" value="ABC_tran"/>
    <property type="match status" value="2"/>
</dbReference>
<dbReference type="PROSITE" id="PS00211">
    <property type="entry name" value="ABC_TRANSPORTER_1"/>
    <property type="match status" value="2"/>
</dbReference>
<dbReference type="InterPro" id="IPR003439">
    <property type="entry name" value="ABC_transporter-like_ATP-bd"/>
</dbReference>
<dbReference type="SUPFAM" id="SSF52540">
    <property type="entry name" value="P-loop containing nucleoside triphosphate hydrolases"/>
    <property type="match status" value="2"/>
</dbReference>
<feature type="domain" description="ABC transporter" evidence="5">
    <location>
        <begin position="9"/>
        <end position="258"/>
    </location>
</feature>
<dbReference type="CDD" id="cd03257">
    <property type="entry name" value="ABC_NikE_OppD_transporters"/>
    <property type="match status" value="2"/>
</dbReference>
<dbReference type="PANTHER" id="PTHR43776">
    <property type="entry name" value="TRANSPORT ATP-BINDING PROTEIN"/>
    <property type="match status" value="1"/>
</dbReference>
<dbReference type="Pfam" id="PF08352">
    <property type="entry name" value="oligo_HPY"/>
    <property type="match status" value="2"/>
</dbReference>
<gene>
    <name evidence="6" type="ORF">ABIE13_004749</name>
</gene>
<keyword evidence="2" id="KW-0472">Membrane</keyword>
<accession>A0ABV2QGD8</accession>
<evidence type="ECO:0000256" key="3">
    <source>
        <dbReference type="ARBA" id="ARBA00022741"/>
    </source>
</evidence>
<keyword evidence="2" id="KW-1003">Cell membrane</keyword>
<dbReference type="InterPro" id="IPR003593">
    <property type="entry name" value="AAA+_ATPase"/>
</dbReference>
<dbReference type="EMBL" id="JBEPSH010000010">
    <property type="protein sequence ID" value="MET4579612.1"/>
    <property type="molecule type" value="Genomic_DNA"/>
</dbReference>
<reference evidence="6 7" key="1">
    <citation type="submission" date="2024-06" db="EMBL/GenBank/DDBJ databases">
        <title>Sorghum-associated microbial communities from plants grown in Nebraska, USA.</title>
        <authorList>
            <person name="Schachtman D."/>
        </authorList>
    </citation>
    <scope>NUCLEOTIDE SEQUENCE [LARGE SCALE GENOMIC DNA]</scope>
    <source>
        <strain evidence="6 7">2709</strain>
    </source>
</reference>
<evidence type="ECO:0000256" key="1">
    <source>
        <dbReference type="ARBA" id="ARBA00022448"/>
    </source>
</evidence>
<dbReference type="RefSeq" id="WP_354447850.1">
    <property type="nucleotide sequence ID" value="NZ_JBEPSH010000010.1"/>
</dbReference>
<dbReference type="PROSITE" id="PS50893">
    <property type="entry name" value="ABC_TRANSPORTER_2"/>
    <property type="match status" value="2"/>
</dbReference>
<name>A0ABV2QGD8_9BURK</name>
<feature type="domain" description="ABC transporter" evidence="5">
    <location>
        <begin position="278"/>
        <end position="527"/>
    </location>
</feature>
<protein>
    <submittedName>
        <fullName evidence="6">ABC-type glutathione transport system ATPase component</fullName>
    </submittedName>
</protein>
<dbReference type="InterPro" id="IPR027417">
    <property type="entry name" value="P-loop_NTPase"/>
</dbReference>
<keyword evidence="7" id="KW-1185">Reference proteome</keyword>
<dbReference type="Proteomes" id="UP001549320">
    <property type="component" value="Unassembled WGS sequence"/>
</dbReference>
<keyword evidence="3" id="KW-0547">Nucleotide-binding</keyword>
<dbReference type="InterPro" id="IPR017871">
    <property type="entry name" value="ABC_transporter-like_CS"/>
</dbReference>
<keyword evidence="1" id="KW-0813">Transport</keyword>
<dbReference type="SMART" id="SM00382">
    <property type="entry name" value="AAA"/>
    <property type="match status" value="2"/>
</dbReference>
<keyword evidence="4" id="KW-0067">ATP-binding</keyword>
<dbReference type="InterPro" id="IPR050319">
    <property type="entry name" value="ABC_transp_ATP-bind"/>
</dbReference>
<proteinExistence type="predicted"/>
<evidence type="ECO:0000313" key="7">
    <source>
        <dbReference type="Proteomes" id="UP001549320"/>
    </source>
</evidence>
<organism evidence="6 7">
    <name type="scientific">Ottowia thiooxydans</name>
    <dbReference type="NCBI Taxonomy" id="219182"/>
    <lineage>
        <taxon>Bacteria</taxon>
        <taxon>Pseudomonadati</taxon>
        <taxon>Pseudomonadota</taxon>
        <taxon>Betaproteobacteria</taxon>
        <taxon>Burkholderiales</taxon>
        <taxon>Comamonadaceae</taxon>
        <taxon>Ottowia</taxon>
    </lineage>
</organism>
<dbReference type="Gene3D" id="3.40.50.300">
    <property type="entry name" value="P-loop containing nucleotide triphosphate hydrolases"/>
    <property type="match status" value="2"/>
</dbReference>
<dbReference type="NCBIfam" id="NF007739">
    <property type="entry name" value="PRK10419.1"/>
    <property type="match status" value="2"/>
</dbReference>
<evidence type="ECO:0000256" key="2">
    <source>
        <dbReference type="ARBA" id="ARBA00022475"/>
    </source>
</evidence>
<evidence type="ECO:0000256" key="4">
    <source>
        <dbReference type="ARBA" id="ARBA00022840"/>
    </source>
</evidence>
<evidence type="ECO:0000313" key="6">
    <source>
        <dbReference type="EMBL" id="MET4579612.1"/>
    </source>
</evidence>
<dbReference type="NCBIfam" id="NF008453">
    <property type="entry name" value="PRK11308.1"/>
    <property type="match status" value="2"/>
</dbReference>
<evidence type="ECO:0000259" key="5">
    <source>
        <dbReference type="PROSITE" id="PS50893"/>
    </source>
</evidence>
<dbReference type="InterPro" id="IPR013563">
    <property type="entry name" value="Oligopep_ABC_C"/>
</dbReference>